<name>A0A645HTJ1_9ZZZZ</name>
<comment type="caution">
    <text evidence="1">The sequence shown here is derived from an EMBL/GenBank/DDBJ whole genome shotgun (WGS) entry which is preliminary data.</text>
</comment>
<sequence>MCVRISVVGSFGIKDGYGGRQYVVGHMVITDNEIDPFLFCVSDFIDSFDAAIEYDD</sequence>
<dbReference type="AlphaFoldDB" id="A0A645HTJ1"/>
<gene>
    <name evidence="1" type="ORF">SDC9_187002</name>
</gene>
<evidence type="ECO:0000313" key="1">
    <source>
        <dbReference type="EMBL" id="MPN39474.1"/>
    </source>
</evidence>
<accession>A0A645HTJ1</accession>
<organism evidence="1">
    <name type="scientific">bioreactor metagenome</name>
    <dbReference type="NCBI Taxonomy" id="1076179"/>
    <lineage>
        <taxon>unclassified sequences</taxon>
        <taxon>metagenomes</taxon>
        <taxon>ecological metagenomes</taxon>
    </lineage>
</organism>
<proteinExistence type="predicted"/>
<protein>
    <submittedName>
        <fullName evidence="1">Uncharacterized protein</fullName>
    </submittedName>
</protein>
<reference evidence="1" key="1">
    <citation type="submission" date="2019-08" db="EMBL/GenBank/DDBJ databases">
        <authorList>
            <person name="Kucharzyk K."/>
            <person name="Murdoch R.W."/>
            <person name="Higgins S."/>
            <person name="Loffler F."/>
        </authorList>
    </citation>
    <scope>NUCLEOTIDE SEQUENCE</scope>
</reference>
<dbReference type="EMBL" id="VSSQ01095310">
    <property type="protein sequence ID" value="MPN39474.1"/>
    <property type="molecule type" value="Genomic_DNA"/>
</dbReference>